<dbReference type="InterPro" id="IPR013856">
    <property type="entry name" value="Peptidase_M4_domain"/>
</dbReference>
<evidence type="ECO:0000256" key="7">
    <source>
        <dbReference type="ARBA" id="ARBA00023049"/>
    </source>
</evidence>
<dbReference type="EC" id="3.4.24.-" evidence="8"/>
<evidence type="ECO:0000256" key="6">
    <source>
        <dbReference type="ARBA" id="ARBA00022833"/>
    </source>
</evidence>
<dbReference type="CDD" id="cd09597">
    <property type="entry name" value="M4_TLP"/>
    <property type="match status" value="1"/>
</dbReference>
<feature type="chain" id="PRO_5045000770" description="Neutral metalloproteinase" evidence="8">
    <location>
        <begin position="22"/>
        <end position="557"/>
    </location>
</feature>
<evidence type="ECO:0000313" key="13">
    <source>
        <dbReference type="Proteomes" id="UP001242010"/>
    </source>
</evidence>
<keyword evidence="7 8" id="KW-0482">Metalloprotease</keyword>
<organism evidence="12 13">
    <name type="scientific">Geothrix oryzae</name>
    <dbReference type="NCBI Taxonomy" id="2927975"/>
    <lineage>
        <taxon>Bacteria</taxon>
        <taxon>Pseudomonadati</taxon>
        <taxon>Acidobacteriota</taxon>
        <taxon>Holophagae</taxon>
        <taxon>Holophagales</taxon>
        <taxon>Holophagaceae</taxon>
        <taxon>Geothrix</taxon>
    </lineage>
</organism>
<keyword evidence="5 8" id="KW-0378">Hydrolase</keyword>
<sequence>MPSRFALRLAAAAVLVVPAFAARPVDSPLADEARRHLDARVYQLGLDRDHGFAPKSVFEEPTGEAHIRMHQLYKGVRVFEGESVVHMRGGAVTDRTDALVRGLNLNVIPTLAHGEALAVAHQSLAPKGAYAHAPTSELVVATLTRDIETPRGTRTLSRPALAYHIHTELENGAEETRHTDFLVDAHTGAILESWSTLHTISGTGNSQFSGTVAINTTANGATYDLRDTTRGMNYATYNLNHATTGTGTLYNDADNTWGDGANYVAGGSTTTANGQTAAVDAHYGVGLTYDFYKNVLGRNGIDGNNGATYSRVHYSNSYDNAFWSDSCFCMTYGDGSSFKSLESIDVAGHEMSHGVMARTANLTYRGESGGLNEANSDIFGSMVEFMAHGGGTSTVPNYTSITGTIQVNYGTVPAANYLIGEQLATNAFNKPLRYMYKPSLDGSSPDAWSKTLGRLDVHYSSGVANHFFFLLAHGSQIDAFSGNLQSPLANGVTSIAGIGNDLAARIWYKAITAYMTSSTNYAGARVATLNACTALGYPSGSSVYTTVNNAWLAVNVK</sequence>
<dbReference type="RefSeq" id="WP_286354542.1">
    <property type="nucleotide sequence ID" value="NZ_AP027079.1"/>
</dbReference>
<proteinExistence type="inferred from homology"/>
<dbReference type="Gene3D" id="3.10.450.490">
    <property type="match status" value="1"/>
</dbReference>
<dbReference type="InterPro" id="IPR011096">
    <property type="entry name" value="FTP_domain"/>
</dbReference>
<gene>
    <name evidence="12" type="ORF">GETHOR_00170</name>
</gene>
<keyword evidence="2 8" id="KW-0645">Protease</keyword>
<dbReference type="Proteomes" id="UP001242010">
    <property type="component" value="Chromosome"/>
</dbReference>
<keyword evidence="6 8" id="KW-0862">Zinc</keyword>
<dbReference type="Gene3D" id="1.10.390.10">
    <property type="entry name" value="Neutral Protease Domain 2"/>
    <property type="match status" value="1"/>
</dbReference>
<evidence type="ECO:0000256" key="1">
    <source>
        <dbReference type="ARBA" id="ARBA00009388"/>
    </source>
</evidence>
<evidence type="ECO:0000313" key="12">
    <source>
        <dbReference type="EMBL" id="BDU67916.1"/>
    </source>
</evidence>
<feature type="signal peptide" evidence="8">
    <location>
        <begin position="1"/>
        <end position="21"/>
    </location>
</feature>
<feature type="domain" description="Peptidase M4" evidence="9">
    <location>
        <begin position="202"/>
        <end position="356"/>
    </location>
</feature>
<evidence type="ECO:0000256" key="2">
    <source>
        <dbReference type="ARBA" id="ARBA00022670"/>
    </source>
</evidence>
<protein>
    <recommendedName>
        <fullName evidence="8">Neutral metalloproteinase</fullName>
        <ecNumber evidence="8">3.4.24.-</ecNumber>
    </recommendedName>
</protein>
<keyword evidence="4 8" id="KW-0732">Signal</keyword>
<keyword evidence="8" id="KW-0964">Secreted</keyword>
<evidence type="ECO:0000256" key="3">
    <source>
        <dbReference type="ARBA" id="ARBA00022723"/>
    </source>
</evidence>
<feature type="domain" description="FTP" evidence="11">
    <location>
        <begin position="52"/>
        <end position="93"/>
    </location>
</feature>
<dbReference type="InterPro" id="IPR027268">
    <property type="entry name" value="Peptidase_M4/M1_CTD_sf"/>
</dbReference>
<comment type="similarity">
    <text evidence="1 8">Belongs to the peptidase M4 family.</text>
</comment>
<dbReference type="EMBL" id="AP027079">
    <property type="protein sequence ID" value="BDU67916.1"/>
    <property type="molecule type" value="Genomic_DNA"/>
</dbReference>
<dbReference type="PRINTS" id="PR00730">
    <property type="entry name" value="THERMOLYSIN"/>
</dbReference>
<dbReference type="InterPro" id="IPR050728">
    <property type="entry name" value="Zinc_Metalloprotease_M4"/>
</dbReference>
<comment type="function">
    <text evidence="8">Extracellular zinc metalloprotease.</text>
</comment>
<dbReference type="InterPro" id="IPR001570">
    <property type="entry name" value="Peptidase_M4_C_domain"/>
</dbReference>
<feature type="domain" description="Peptidase M4 C-terminal" evidence="10">
    <location>
        <begin position="360"/>
        <end position="556"/>
    </location>
</feature>
<dbReference type="InterPro" id="IPR023612">
    <property type="entry name" value="Peptidase_M4"/>
</dbReference>
<comment type="subcellular location">
    <subcellularLocation>
        <location evidence="8">Secreted</location>
    </subcellularLocation>
</comment>
<evidence type="ECO:0000256" key="5">
    <source>
        <dbReference type="ARBA" id="ARBA00022801"/>
    </source>
</evidence>
<dbReference type="Gene3D" id="3.10.170.10">
    <property type="match status" value="1"/>
</dbReference>
<dbReference type="SUPFAM" id="SSF55486">
    <property type="entry name" value="Metalloproteases ('zincins'), catalytic domain"/>
    <property type="match status" value="1"/>
</dbReference>
<dbReference type="Pfam" id="PF02868">
    <property type="entry name" value="Peptidase_M4_C"/>
    <property type="match status" value="1"/>
</dbReference>
<accession>A0ABN6UT61</accession>
<evidence type="ECO:0000259" key="10">
    <source>
        <dbReference type="Pfam" id="PF02868"/>
    </source>
</evidence>
<dbReference type="PANTHER" id="PTHR33794">
    <property type="entry name" value="BACILLOLYSIN"/>
    <property type="match status" value="1"/>
</dbReference>
<evidence type="ECO:0000256" key="8">
    <source>
        <dbReference type="RuleBase" id="RU366073"/>
    </source>
</evidence>
<evidence type="ECO:0000256" key="4">
    <source>
        <dbReference type="ARBA" id="ARBA00022729"/>
    </source>
</evidence>
<dbReference type="Pfam" id="PF01447">
    <property type="entry name" value="Peptidase_M4"/>
    <property type="match status" value="1"/>
</dbReference>
<keyword evidence="3" id="KW-0479">Metal-binding</keyword>
<evidence type="ECO:0000259" key="11">
    <source>
        <dbReference type="Pfam" id="PF07504"/>
    </source>
</evidence>
<reference evidence="13" key="1">
    <citation type="journal article" date="2023" name="Int. J. Syst. Evol. Microbiol.">
        <title>Mesoterricola silvestris gen. nov., sp. nov., Mesoterricola sediminis sp. nov., Geothrix oryzae sp. nov., Geothrix edaphica sp. nov., Geothrix rubra sp. nov., and Geothrix limicola sp. nov., six novel members of Acidobacteriota isolated from soils.</title>
        <authorList>
            <person name="Itoh H."/>
            <person name="Sugisawa Y."/>
            <person name="Mise K."/>
            <person name="Xu Z."/>
            <person name="Kuniyasu M."/>
            <person name="Ushijima N."/>
            <person name="Kawano K."/>
            <person name="Kobayashi E."/>
            <person name="Shiratori Y."/>
            <person name="Masuda Y."/>
            <person name="Senoo K."/>
        </authorList>
    </citation>
    <scope>NUCLEOTIDE SEQUENCE [LARGE SCALE GENOMIC DNA]</scope>
    <source>
        <strain evidence="13">Red222</strain>
    </source>
</reference>
<name>A0ABN6UT61_9BACT</name>
<evidence type="ECO:0000259" key="9">
    <source>
        <dbReference type="Pfam" id="PF01447"/>
    </source>
</evidence>
<comment type="cofactor">
    <cofactor evidence="8">
        <name>Zn(2+)</name>
        <dbReference type="ChEBI" id="CHEBI:29105"/>
    </cofactor>
</comment>
<keyword evidence="13" id="KW-1185">Reference proteome</keyword>
<dbReference type="PANTHER" id="PTHR33794:SF1">
    <property type="entry name" value="BACILLOLYSIN"/>
    <property type="match status" value="1"/>
</dbReference>
<dbReference type="Pfam" id="PF07504">
    <property type="entry name" value="FTP"/>
    <property type="match status" value="1"/>
</dbReference>